<dbReference type="AlphaFoldDB" id="K2M8Y4"/>
<name>K2M8Y4_9HYPH</name>
<sequence length="142" mass="15848">MKVRDLYPLVTTPALTETRDFYVTHFGFQVAFEASWFIYLVGPGEAGNRGATLAFMHPDHPSNPPGPENFNGQGMILTVEVGDAASMFERFKANGAPIVHPLTDEAWGQRRFMTRDPAGVLVDVVEQIQPAEGFWDQYMVQD</sequence>
<dbReference type="GO" id="GO:0051213">
    <property type="term" value="F:dioxygenase activity"/>
    <property type="evidence" value="ECO:0007669"/>
    <property type="project" value="UniProtKB-KW"/>
</dbReference>
<keyword evidence="2" id="KW-0560">Oxidoreductase</keyword>
<dbReference type="PROSITE" id="PS51819">
    <property type="entry name" value="VOC"/>
    <property type="match status" value="1"/>
</dbReference>
<feature type="domain" description="VOC" evidence="1">
    <location>
        <begin position="4"/>
        <end position="127"/>
    </location>
</feature>
<dbReference type="InterPro" id="IPR029068">
    <property type="entry name" value="Glyas_Bleomycin-R_OHBP_Dase"/>
</dbReference>
<evidence type="ECO:0000313" key="2">
    <source>
        <dbReference type="EMBL" id="EKF17490.1"/>
    </source>
</evidence>
<dbReference type="Pfam" id="PF00903">
    <property type="entry name" value="Glyoxalase"/>
    <property type="match status" value="1"/>
</dbReference>
<dbReference type="Gene3D" id="3.30.720.110">
    <property type="match status" value="1"/>
</dbReference>
<comment type="caution">
    <text evidence="2">The sequence shown here is derived from an EMBL/GenBank/DDBJ whole genome shotgun (WGS) entry which is preliminary data.</text>
</comment>
<keyword evidence="2" id="KW-0223">Dioxygenase</keyword>
<dbReference type="RefSeq" id="WP_008598478.1">
    <property type="nucleotide sequence ID" value="NZ_AMRM01000023.1"/>
</dbReference>
<organism evidence="2 3">
    <name type="scientific">Nitratireductor pacificus pht-3B</name>
    <dbReference type="NCBI Taxonomy" id="391937"/>
    <lineage>
        <taxon>Bacteria</taxon>
        <taxon>Pseudomonadati</taxon>
        <taxon>Pseudomonadota</taxon>
        <taxon>Alphaproteobacteria</taxon>
        <taxon>Hyphomicrobiales</taxon>
        <taxon>Phyllobacteriaceae</taxon>
        <taxon>Nitratireductor</taxon>
    </lineage>
</organism>
<keyword evidence="3" id="KW-1185">Reference proteome</keyword>
<dbReference type="PATRIC" id="fig|391937.3.peg.3639"/>
<dbReference type="OrthoDB" id="9798201at2"/>
<dbReference type="InterPro" id="IPR037523">
    <property type="entry name" value="VOC_core"/>
</dbReference>
<dbReference type="SUPFAM" id="SSF54593">
    <property type="entry name" value="Glyoxalase/Bleomycin resistance protein/Dihydroxybiphenyl dioxygenase"/>
    <property type="match status" value="1"/>
</dbReference>
<gene>
    <name evidence="2" type="ORF">NA2_17706</name>
</gene>
<evidence type="ECO:0000259" key="1">
    <source>
        <dbReference type="PROSITE" id="PS51819"/>
    </source>
</evidence>
<proteinExistence type="predicted"/>
<dbReference type="STRING" id="391937.NA2_17706"/>
<dbReference type="Proteomes" id="UP000006786">
    <property type="component" value="Unassembled WGS sequence"/>
</dbReference>
<dbReference type="EMBL" id="AMRM01000023">
    <property type="protein sequence ID" value="EKF17490.1"/>
    <property type="molecule type" value="Genomic_DNA"/>
</dbReference>
<dbReference type="eggNOG" id="COG0346">
    <property type="taxonomic scope" value="Bacteria"/>
</dbReference>
<dbReference type="Gene3D" id="3.30.720.120">
    <property type="match status" value="1"/>
</dbReference>
<protein>
    <submittedName>
        <fullName evidence="2">Glyoxalase/bleomycin resistance protein/dioxygenase</fullName>
    </submittedName>
</protein>
<accession>K2M8Y4</accession>
<dbReference type="InterPro" id="IPR004360">
    <property type="entry name" value="Glyas_Fos-R_dOase_dom"/>
</dbReference>
<reference evidence="2 3" key="1">
    <citation type="journal article" date="2012" name="J. Bacteriol.">
        <title>Genome Sequence of Nitratireductor pacificus Type Strain pht-3B.</title>
        <authorList>
            <person name="Lai Q."/>
            <person name="Li G."/>
            <person name="Shao Z."/>
        </authorList>
    </citation>
    <scope>NUCLEOTIDE SEQUENCE [LARGE SCALE GENOMIC DNA]</scope>
    <source>
        <strain evidence="3">pht-3B</strain>
    </source>
</reference>
<evidence type="ECO:0000313" key="3">
    <source>
        <dbReference type="Proteomes" id="UP000006786"/>
    </source>
</evidence>